<evidence type="ECO:0000256" key="1">
    <source>
        <dbReference type="ARBA" id="ARBA00004141"/>
    </source>
</evidence>
<keyword evidence="3" id="KW-0813">Transport</keyword>
<evidence type="ECO:0000256" key="2">
    <source>
        <dbReference type="ARBA" id="ARBA00008335"/>
    </source>
</evidence>
<dbReference type="PANTHER" id="PTHR23501">
    <property type="entry name" value="MAJOR FACILITATOR SUPERFAMILY"/>
    <property type="match status" value="1"/>
</dbReference>
<evidence type="ECO:0000256" key="8">
    <source>
        <dbReference type="SAM" id="Phobius"/>
    </source>
</evidence>
<dbReference type="GeneID" id="81593331"/>
<evidence type="ECO:0000256" key="5">
    <source>
        <dbReference type="ARBA" id="ARBA00022989"/>
    </source>
</evidence>
<dbReference type="RefSeq" id="XP_056748376.1">
    <property type="nucleotide sequence ID" value="XM_056903089.1"/>
</dbReference>
<comment type="similarity">
    <text evidence="2">Belongs to the major facilitator superfamily.</text>
</comment>
<evidence type="ECO:0000256" key="4">
    <source>
        <dbReference type="ARBA" id="ARBA00022692"/>
    </source>
</evidence>
<accession>A0AAD6DN09</accession>
<name>A0AAD6DN09_9EURO</name>
<feature type="transmembrane region" description="Helical" evidence="8">
    <location>
        <begin position="35"/>
        <end position="59"/>
    </location>
</feature>
<evidence type="ECO:0000313" key="10">
    <source>
        <dbReference type="Proteomes" id="UP001213799"/>
    </source>
</evidence>
<gene>
    <name evidence="9" type="ORF">N7537_012035</name>
</gene>
<keyword evidence="6 8" id="KW-0472">Membrane</keyword>
<dbReference type="AlphaFoldDB" id="A0AAD6DN09"/>
<proteinExistence type="inferred from homology"/>
<dbReference type="PANTHER" id="PTHR23501:SF187">
    <property type="entry name" value="MAJOR FACILITATOR SUPERFAMILY (MFS) PROFILE DOMAIN-CONTAINING PROTEIN"/>
    <property type="match status" value="1"/>
</dbReference>
<keyword evidence="5 8" id="KW-1133">Transmembrane helix</keyword>
<evidence type="ECO:0000256" key="3">
    <source>
        <dbReference type="ARBA" id="ARBA00022448"/>
    </source>
</evidence>
<dbReference type="Proteomes" id="UP001213799">
    <property type="component" value="Unassembled WGS sequence"/>
</dbReference>
<comment type="caution">
    <text evidence="9">The sequence shown here is derived from an EMBL/GenBank/DDBJ whole genome shotgun (WGS) entry which is preliminary data.</text>
</comment>
<evidence type="ECO:0000256" key="7">
    <source>
        <dbReference type="ARBA" id="ARBA00023180"/>
    </source>
</evidence>
<dbReference type="GO" id="GO:0022857">
    <property type="term" value="F:transmembrane transporter activity"/>
    <property type="evidence" value="ECO:0007669"/>
    <property type="project" value="TreeGrafter"/>
</dbReference>
<reference evidence="9" key="1">
    <citation type="journal article" date="2023" name="IMA Fungus">
        <title>Comparative genomic study of the Penicillium genus elucidates a diverse pangenome and 15 lateral gene transfer events.</title>
        <authorList>
            <person name="Petersen C."/>
            <person name="Sorensen T."/>
            <person name="Nielsen M.R."/>
            <person name="Sondergaard T.E."/>
            <person name="Sorensen J.L."/>
            <person name="Fitzpatrick D.A."/>
            <person name="Frisvad J.C."/>
            <person name="Nielsen K.L."/>
        </authorList>
    </citation>
    <scope>NUCLEOTIDE SEQUENCE</scope>
    <source>
        <strain evidence="9">IBT 12815</strain>
    </source>
</reference>
<organism evidence="9 10">
    <name type="scientific">Penicillium hordei</name>
    <dbReference type="NCBI Taxonomy" id="40994"/>
    <lineage>
        <taxon>Eukaryota</taxon>
        <taxon>Fungi</taxon>
        <taxon>Dikarya</taxon>
        <taxon>Ascomycota</taxon>
        <taxon>Pezizomycotina</taxon>
        <taxon>Eurotiomycetes</taxon>
        <taxon>Eurotiomycetidae</taxon>
        <taxon>Eurotiales</taxon>
        <taxon>Aspergillaceae</taxon>
        <taxon>Penicillium</taxon>
    </lineage>
</organism>
<dbReference type="EMBL" id="JAQJAE010000006">
    <property type="protein sequence ID" value="KAJ5589357.1"/>
    <property type="molecule type" value="Genomic_DNA"/>
</dbReference>
<comment type="subcellular location">
    <subcellularLocation>
        <location evidence="1">Membrane</location>
        <topology evidence="1">Multi-pass membrane protein</topology>
    </subcellularLocation>
</comment>
<evidence type="ECO:0000313" key="9">
    <source>
        <dbReference type="EMBL" id="KAJ5589357.1"/>
    </source>
</evidence>
<keyword evidence="7" id="KW-0325">Glycoprotein</keyword>
<sequence length="79" mass="8950">MLGYVGMVIFHVYETSSWCSEPIMPPHIFGNRTSFAAVISSFIHNMLTFWVVYFIPMYFQCVKLSTSTRAGLGGVVFTE</sequence>
<dbReference type="GO" id="GO:0005886">
    <property type="term" value="C:plasma membrane"/>
    <property type="evidence" value="ECO:0007669"/>
    <property type="project" value="TreeGrafter"/>
</dbReference>
<keyword evidence="4 8" id="KW-0812">Transmembrane</keyword>
<reference evidence="9" key="2">
    <citation type="submission" date="2023-01" db="EMBL/GenBank/DDBJ databases">
        <authorList>
            <person name="Petersen C."/>
        </authorList>
    </citation>
    <scope>NUCLEOTIDE SEQUENCE</scope>
    <source>
        <strain evidence="9">IBT 12815</strain>
    </source>
</reference>
<keyword evidence="10" id="KW-1185">Reference proteome</keyword>
<evidence type="ECO:0000256" key="6">
    <source>
        <dbReference type="ARBA" id="ARBA00023136"/>
    </source>
</evidence>
<protein>
    <submittedName>
        <fullName evidence="9">Uncharacterized protein</fullName>
    </submittedName>
</protein>